<dbReference type="AlphaFoldDB" id="A0A8R7PS98"/>
<name>A0A8R7PS98_TRIUA</name>
<dbReference type="Gramene" id="TuG1812G0300002302.01.T01">
    <property type="protein sequence ID" value="TuG1812G0300002302.01.T01.cds440603"/>
    <property type="gene ID" value="TuG1812G0300002302.01"/>
</dbReference>
<keyword evidence="3" id="KW-1185">Reference proteome</keyword>
<protein>
    <submittedName>
        <fullName evidence="2">Uncharacterized protein</fullName>
    </submittedName>
</protein>
<evidence type="ECO:0000313" key="3">
    <source>
        <dbReference type="Proteomes" id="UP000015106"/>
    </source>
</evidence>
<feature type="region of interest" description="Disordered" evidence="1">
    <location>
        <begin position="47"/>
        <end position="100"/>
    </location>
</feature>
<sequence length="145" mass="15685">MRLVVQFSSLPMRGQAVVPGSVAGRVWAGGGAQIPVLHRGRVWAAPDHSRLPCTTPPRADLVGSIDPRLRRPRPGTPDARIQRPSPAAAPAPSHDPRELLIVDSPPWSSVAVPCRHHCYSDARLPPWKRKEELHPSLCSSAGQSV</sequence>
<evidence type="ECO:0000256" key="1">
    <source>
        <dbReference type="SAM" id="MobiDB-lite"/>
    </source>
</evidence>
<dbReference type="EnsemblPlants" id="TuG1812G0300002302.01.T01">
    <property type="protein sequence ID" value="TuG1812G0300002302.01.T01.cds440603"/>
    <property type="gene ID" value="TuG1812G0300002302.01"/>
</dbReference>
<reference evidence="3" key="1">
    <citation type="journal article" date="2013" name="Nature">
        <title>Draft genome of the wheat A-genome progenitor Triticum urartu.</title>
        <authorList>
            <person name="Ling H.Q."/>
            <person name="Zhao S."/>
            <person name="Liu D."/>
            <person name="Wang J."/>
            <person name="Sun H."/>
            <person name="Zhang C."/>
            <person name="Fan H."/>
            <person name="Li D."/>
            <person name="Dong L."/>
            <person name="Tao Y."/>
            <person name="Gao C."/>
            <person name="Wu H."/>
            <person name="Li Y."/>
            <person name="Cui Y."/>
            <person name="Guo X."/>
            <person name="Zheng S."/>
            <person name="Wang B."/>
            <person name="Yu K."/>
            <person name="Liang Q."/>
            <person name="Yang W."/>
            <person name="Lou X."/>
            <person name="Chen J."/>
            <person name="Feng M."/>
            <person name="Jian J."/>
            <person name="Zhang X."/>
            <person name="Luo G."/>
            <person name="Jiang Y."/>
            <person name="Liu J."/>
            <person name="Wang Z."/>
            <person name="Sha Y."/>
            <person name="Zhang B."/>
            <person name="Wu H."/>
            <person name="Tang D."/>
            <person name="Shen Q."/>
            <person name="Xue P."/>
            <person name="Zou S."/>
            <person name="Wang X."/>
            <person name="Liu X."/>
            <person name="Wang F."/>
            <person name="Yang Y."/>
            <person name="An X."/>
            <person name="Dong Z."/>
            <person name="Zhang K."/>
            <person name="Zhang X."/>
            <person name="Luo M.C."/>
            <person name="Dvorak J."/>
            <person name="Tong Y."/>
            <person name="Wang J."/>
            <person name="Yang H."/>
            <person name="Li Z."/>
            <person name="Wang D."/>
            <person name="Zhang A."/>
            <person name="Wang J."/>
        </authorList>
    </citation>
    <scope>NUCLEOTIDE SEQUENCE</scope>
    <source>
        <strain evidence="3">cv. G1812</strain>
    </source>
</reference>
<proteinExistence type="predicted"/>
<evidence type="ECO:0000313" key="2">
    <source>
        <dbReference type="EnsemblPlants" id="TuG1812G0300002302.01.T01.cds440603"/>
    </source>
</evidence>
<accession>A0A8R7PS98</accession>
<reference evidence="2" key="3">
    <citation type="submission" date="2022-06" db="UniProtKB">
        <authorList>
            <consortium name="EnsemblPlants"/>
        </authorList>
    </citation>
    <scope>IDENTIFICATION</scope>
</reference>
<reference evidence="2" key="2">
    <citation type="submission" date="2018-03" db="EMBL/GenBank/DDBJ databases">
        <title>The Triticum urartu genome reveals the dynamic nature of wheat genome evolution.</title>
        <authorList>
            <person name="Ling H."/>
            <person name="Ma B."/>
            <person name="Shi X."/>
            <person name="Liu H."/>
            <person name="Dong L."/>
            <person name="Sun H."/>
            <person name="Cao Y."/>
            <person name="Gao Q."/>
            <person name="Zheng S."/>
            <person name="Li Y."/>
            <person name="Yu Y."/>
            <person name="Du H."/>
            <person name="Qi M."/>
            <person name="Li Y."/>
            <person name="Yu H."/>
            <person name="Cui Y."/>
            <person name="Wang N."/>
            <person name="Chen C."/>
            <person name="Wu H."/>
            <person name="Zhao Y."/>
            <person name="Zhang J."/>
            <person name="Li Y."/>
            <person name="Zhou W."/>
            <person name="Zhang B."/>
            <person name="Hu W."/>
            <person name="Eijk M."/>
            <person name="Tang J."/>
            <person name="Witsenboer H."/>
            <person name="Zhao S."/>
            <person name="Li Z."/>
            <person name="Zhang A."/>
            <person name="Wang D."/>
            <person name="Liang C."/>
        </authorList>
    </citation>
    <scope>NUCLEOTIDE SEQUENCE [LARGE SCALE GENOMIC DNA]</scope>
    <source>
        <strain evidence="2">cv. G1812</strain>
    </source>
</reference>
<organism evidence="2 3">
    <name type="scientific">Triticum urartu</name>
    <name type="common">Red wild einkorn</name>
    <name type="synonym">Crithodium urartu</name>
    <dbReference type="NCBI Taxonomy" id="4572"/>
    <lineage>
        <taxon>Eukaryota</taxon>
        <taxon>Viridiplantae</taxon>
        <taxon>Streptophyta</taxon>
        <taxon>Embryophyta</taxon>
        <taxon>Tracheophyta</taxon>
        <taxon>Spermatophyta</taxon>
        <taxon>Magnoliopsida</taxon>
        <taxon>Liliopsida</taxon>
        <taxon>Poales</taxon>
        <taxon>Poaceae</taxon>
        <taxon>BOP clade</taxon>
        <taxon>Pooideae</taxon>
        <taxon>Triticodae</taxon>
        <taxon>Triticeae</taxon>
        <taxon>Triticinae</taxon>
        <taxon>Triticum</taxon>
    </lineage>
</organism>
<dbReference type="Proteomes" id="UP000015106">
    <property type="component" value="Chromosome 3"/>
</dbReference>